<accession>A0ABV3NP39</accession>
<proteinExistence type="predicted"/>
<evidence type="ECO:0000256" key="1">
    <source>
        <dbReference type="SAM" id="Phobius"/>
    </source>
</evidence>
<sequence>MSKILPVSILAMIKPFAPAYYVFCVAVIFLFSYIDSPQLSADDATYTLCEMLESGDDSRALSVPVTLLLMLPLFLKLFFSLRRKEYVWPVFTVLLFLYWWWSFFGIYLSC</sequence>
<comment type="caution">
    <text evidence="2">The sequence shown here is derived from an EMBL/GenBank/DDBJ whole genome shotgun (WGS) entry which is preliminary data.</text>
</comment>
<dbReference type="Pfam" id="PF10840">
    <property type="entry name" value="DUF2645"/>
    <property type="match status" value="1"/>
</dbReference>
<organism evidence="2 3">
    <name type="scientific">Buttiauxella gaviniae</name>
    <dbReference type="NCBI Taxonomy" id="82990"/>
    <lineage>
        <taxon>Bacteria</taxon>
        <taxon>Pseudomonadati</taxon>
        <taxon>Pseudomonadota</taxon>
        <taxon>Gammaproteobacteria</taxon>
        <taxon>Enterobacterales</taxon>
        <taxon>Enterobacteriaceae</taxon>
        <taxon>Buttiauxella</taxon>
    </lineage>
</organism>
<name>A0ABV3NP39_9ENTR</name>
<dbReference type="RefSeq" id="WP_367593660.1">
    <property type="nucleotide sequence ID" value="NZ_JBFMVT010000002.1"/>
</dbReference>
<keyword evidence="3" id="KW-1185">Reference proteome</keyword>
<gene>
    <name evidence="2" type="ORF">AB1E22_00985</name>
</gene>
<keyword evidence="1" id="KW-0472">Membrane</keyword>
<dbReference type="InterPro" id="IPR022553">
    <property type="entry name" value="DUF2645"/>
</dbReference>
<feature type="transmembrane region" description="Helical" evidence="1">
    <location>
        <begin position="86"/>
        <end position="108"/>
    </location>
</feature>
<feature type="transmembrane region" description="Helical" evidence="1">
    <location>
        <begin position="60"/>
        <end position="79"/>
    </location>
</feature>
<reference evidence="2 3" key="1">
    <citation type="submission" date="2024-07" db="EMBL/GenBank/DDBJ databases">
        <authorList>
            <person name="Wang L."/>
        </authorList>
    </citation>
    <scope>NUCLEOTIDE SEQUENCE [LARGE SCALE GENOMIC DNA]</scope>
    <source>
        <strain evidence="2 3">WL359</strain>
    </source>
</reference>
<protein>
    <submittedName>
        <fullName evidence="2">DUF2645 family protein</fullName>
    </submittedName>
</protein>
<evidence type="ECO:0000313" key="2">
    <source>
        <dbReference type="EMBL" id="MEW7311303.1"/>
    </source>
</evidence>
<dbReference type="EMBL" id="JBFMVT010000002">
    <property type="protein sequence ID" value="MEW7311303.1"/>
    <property type="molecule type" value="Genomic_DNA"/>
</dbReference>
<feature type="transmembrane region" description="Helical" evidence="1">
    <location>
        <begin position="12"/>
        <end position="34"/>
    </location>
</feature>
<evidence type="ECO:0000313" key="3">
    <source>
        <dbReference type="Proteomes" id="UP001555342"/>
    </source>
</evidence>
<keyword evidence="1" id="KW-0812">Transmembrane</keyword>
<keyword evidence="1" id="KW-1133">Transmembrane helix</keyword>
<dbReference type="Proteomes" id="UP001555342">
    <property type="component" value="Unassembled WGS sequence"/>
</dbReference>